<reference evidence="8" key="1">
    <citation type="submission" date="2019-03" db="EMBL/GenBank/DDBJ databases">
        <authorList>
            <person name="Mank J."/>
            <person name="Almeida P."/>
        </authorList>
    </citation>
    <scope>NUCLEOTIDE SEQUENCE</scope>
    <source>
        <strain evidence="8">78183</strain>
    </source>
</reference>
<dbReference type="Gene3D" id="1.20.1080.10">
    <property type="entry name" value="Glycerol uptake facilitator protein"/>
    <property type="match status" value="1"/>
</dbReference>
<name>A0A6N2MCX1_SALVM</name>
<protein>
    <recommendedName>
        <fullName evidence="9">Aquaporin</fullName>
    </recommendedName>
</protein>
<dbReference type="GO" id="GO:0015267">
    <property type="term" value="F:channel activity"/>
    <property type="evidence" value="ECO:0007669"/>
    <property type="project" value="InterPro"/>
</dbReference>
<evidence type="ECO:0000256" key="4">
    <source>
        <dbReference type="ARBA" id="ARBA00022989"/>
    </source>
</evidence>
<dbReference type="InterPro" id="IPR023271">
    <property type="entry name" value="Aquaporin-like"/>
</dbReference>
<comment type="similarity">
    <text evidence="6">Belongs to the MIP/aquaporin (TC 1.A.8) family.</text>
</comment>
<accession>A0A6N2MCX1</accession>
<feature type="transmembrane region" description="Helical" evidence="7">
    <location>
        <begin position="104"/>
        <end position="126"/>
    </location>
</feature>
<gene>
    <name evidence="8" type="ORF">SVIM_LOCUS354381</name>
</gene>
<evidence type="ECO:0000256" key="2">
    <source>
        <dbReference type="ARBA" id="ARBA00022448"/>
    </source>
</evidence>
<comment type="subcellular location">
    <subcellularLocation>
        <location evidence="1">Membrane</location>
        <topology evidence="1">Multi-pass membrane protein</topology>
    </subcellularLocation>
</comment>
<dbReference type="PROSITE" id="PS00221">
    <property type="entry name" value="MIP"/>
    <property type="match status" value="1"/>
</dbReference>
<evidence type="ECO:0000256" key="1">
    <source>
        <dbReference type="ARBA" id="ARBA00004141"/>
    </source>
</evidence>
<evidence type="ECO:0000313" key="8">
    <source>
        <dbReference type="EMBL" id="VFU52049.1"/>
    </source>
</evidence>
<sequence length="305" mass="32419">MATKSDGIESHEITNMEEGLAASIGPQENGNFDCCTSPAAVTITHAIELLELLAFLFDHEQTGFHISFSTVYCILCIIFQLIAEAIGTYFVIFAGCGSVAVNKIYGSVTFPGTCVTWGLIVMVMVYSVGHISGAHFNPAVTISFAIFRRFPARQVPLYIIAQLMGSILASGTLALVFDVTPEAFFGTSLVLEIIISFLLMFVISGVSTDDRAVGDLGGIAVGMTILLNVFVAGPVSGASMNPARSIGPALVKHQFEGLWVYIVGPIIGTIAGAFAYNLIRWTDKPLGELTKVGSFIKSSSKNNAS</sequence>
<dbReference type="InterPro" id="IPR000425">
    <property type="entry name" value="MIP"/>
</dbReference>
<keyword evidence="3 6" id="KW-0812">Transmembrane</keyword>
<dbReference type="AlphaFoldDB" id="A0A6N2MCX1"/>
<dbReference type="PANTHER" id="PTHR45724">
    <property type="entry name" value="AQUAPORIN NIP2-1"/>
    <property type="match status" value="1"/>
</dbReference>
<feature type="transmembrane region" description="Helical" evidence="7">
    <location>
        <begin position="183"/>
        <end position="204"/>
    </location>
</feature>
<feature type="transmembrane region" description="Helical" evidence="7">
    <location>
        <begin position="216"/>
        <end position="238"/>
    </location>
</feature>
<dbReference type="PANTHER" id="PTHR45724:SF6">
    <property type="entry name" value="AQUAPORIN NIP-TYPE"/>
    <property type="match status" value="1"/>
</dbReference>
<dbReference type="InterPro" id="IPR034294">
    <property type="entry name" value="Aquaporin_transptr"/>
</dbReference>
<feature type="transmembrane region" description="Helical" evidence="7">
    <location>
        <begin position="71"/>
        <end position="92"/>
    </location>
</feature>
<organism evidence="8">
    <name type="scientific">Salix viminalis</name>
    <name type="common">Common osier</name>
    <name type="synonym">Basket willow</name>
    <dbReference type="NCBI Taxonomy" id="40686"/>
    <lineage>
        <taxon>Eukaryota</taxon>
        <taxon>Viridiplantae</taxon>
        <taxon>Streptophyta</taxon>
        <taxon>Embryophyta</taxon>
        <taxon>Tracheophyta</taxon>
        <taxon>Spermatophyta</taxon>
        <taxon>Magnoliopsida</taxon>
        <taxon>eudicotyledons</taxon>
        <taxon>Gunneridae</taxon>
        <taxon>Pentapetalae</taxon>
        <taxon>rosids</taxon>
        <taxon>fabids</taxon>
        <taxon>Malpighiales</taxon>
        <taxon>Salicaceae</taxon>
        <taxon>Saliceae</taxon>
        <taxon>Salix</taxon>
    </lineage>
</organism>
<evidence type="ECO:0000256" key="7">
    <source>
        <dbReference type="SAM" id="Phobius"/>
    </source>
</evidence>
<evidence type="ECO:0008006" key="9">
    <source>
        <dbReference type="Google" id="ProtNLM"/>
    </source>
</evidence>
<dbReference type="EMBL" id="CAADRP010001778">
    <property type="protein sequence ID" value="VFU52049.1"/>
    <property type="molecule type" value="Genomic_DNA"/>
</dbReference>
<keyword evidence="4 7" id="KW-1133">Transmembrane helix</keyword>
<dbReference type="CDD" id="cd00333">
    <property type="entry name" value="MIP"/>
    <property type="match status" value="1"/>
</dbReference>
<dbReference type="Pfam" id="PF00230">
    <property type="entry name" value="MIP"/>
    <property type="match status" value="1"/>
</dbReference>
<dbReference type="PRINTS" id="PR00783">
    <property type="entry name" value="MINTRINSICP"/>
</dbReference>
<keyword evidence="5 7" id="KW-0472">Membrane</keyword>
<dbReference type="GO" id="GO:0016020">
    <property type="term" value="C:membrane"/>
    <property type="evidence" value="ECO:0007669"/>
    <property type="project" value="UniProtKB-SubCell"/>
</dbReference>
<evidence type="ECO:0000256" key="6">
    <source>
        <dbReference type="RuleBase" id="RU000477"/>
    </source>
</evidence>
<evidence type="ECO:0000256" key="5">
    <source>
        <dbReference type="ARBA" id="ARBA00023136"/>
    </source>
</evidence>
<proteinExistence type="inferred from homology"/>
<feature type="transmembrane region" description="Helical" evidence="7">
    <location>
        <begin position="258"/>
        <end position="279"/>
    </location>
</feature>
<evidence type="ECO:0000256" key="3">
    <source>
        <dbReference type="ARBA" id="ARBA00022692"/>
    </source>
</evidence>
<dbReference type="InterPro" id="IPR022357">
    <property type="entry name" value="MIP_CS"/>
</dbReference>
<feature type="transmembrane region" description="Helical" evidence="7">
    <location>
        <begin position="157"/>
        <end position="177"/>
    </location>
</feature>
<dbReference type="SUPFAM" id="SSF81338">
    <property type="entry name" value="Aquaporin-like"/>
    <property type="match status" value="1"/>
</dbReference>
<dbReference type="NCBIfam" id="TIGR00861">
    <property type="entry name" value="MIP"/>
    <property type="match status" value="1"/>
</dbReference>
<keyword evidence="2 6" id="KW-0813">Transport</keyword>